<accession>A0A3B0X8J4</accession>
<dbReference type="CDD" id="cd17546">
    <property type="entry name" value="REC_hyHK_CKI1_RcsC-like"/>
    <property type="match status" value="1"/>
</dbReference>
<comment type="catalytic activity">
    <reaction evidence="1">
        <text>ATP + protein L-histidine = ADP + protein N-phospho-L-histidine.</text>
        <dbReference type="EC" id="2.7.13.3"/>
    </reaction>
</comment>
<dbReference type="PANTHER" id="PTHR45339">
    <property type="entry name" value="HYBRID SIGNAL TRANSDUCTION HISTIDINE KINASE J"/>
    <property type="match status" value="1"/>
</dbReference>
<dbReference type="InterPro" id="IPR036097">
    <property type="entry name" value="HisK_dim/P_sf"/>
</dbReference>
<dbReference type="InterPro" id="IPR011006">
    <property type="entry name" value="CheY-like_superfamily"/>
</dbReference>
<keyword evidence="9 18" id="KW-0418">Kinase</keyword>
<keyword evidence="4" id="KW-1003">Cell membrane</keyword>
<dbReference type="SMART" id="SM00387">
    <property type="entry name" value="HATPase_c"/>
    <property type="match status" value="1"/>
</dbReference>
<evidence type="ECO:0000256" key="9">
    <source>
        <dbReference type="ARBA" id="ARBA00022777"/>
    </source>
</evidence>
<dbReference type="PROSITE" id="PS50894">
    <property type="entry name" value="HPT"/>
    <property type="match status" value="1"/>
</dbReference>
<keyword evidence="8" id="KW-0547">Nucleotide-binding</keyword>
<evidence type="ECO:0000256" key="4">
    <source>
        <dbReference type="ARBA" id="ARBA00022475"/>
    </source>
</evidence>
<evidence type="ECO:0000256" key="11">
    <source>
        <dbReference type="ARBA" id="ARBA00022989"/>
    </source>
</evidence>
<dbReference type="CDD" id="cd00082">
    <property type="entry name" value="HisKA"/>
    <property type="match status" value="1"/>
</dbReference>
<keyword evidence="5" id="KW-0597">Phosphoprotein</keyword>
<dbReference type="PROSITE" id="PS50109">
    <property type="entry name" value="HIS_KIN"/>
    <property type="match status" value="1"/>
</dbReference>
<evidence type="ECO:0000256" key="6">
    <source>
        <dbReference type="ARBA" id="ARBA00022679"/>
    </source>
</evidence>
<dbReference type="SMART" id="SM00388">
    <property type="entry name" value="HisKA"/>
    <property type="match status" value="1"/>
</dbReference>
<dbReference type="Pfam" id="PF00512">
    <property type="entry name" value="HisKA"/>
    <property type="match status" value="1"/>
</dbReference>
<dbReference type="AlphaFoldDB" id="A0A3B0X8J4"/>
<keyword evidence="10" id="KW-0067">ATP-binding</keyword>
<dbReference type="FunFam" id="1.10.287.130:FF:000001">
    <property type="entry name" value="Two-component sensor histidine kinase"/>
    <property type="match status" value="1"/>
</dbReference>
<keyword evidence="7 14" id="KW-0812">Transmembrane</keyword>
<keyword evidence="11 14" id="KW-1133">Transmembrane helix</keyword>
<dbReference type="InterPro" id="IPR001789">
    <property type="entry name" value="Sig_transdc_resp-reg_receiver"/>
</dbReference>
<dbReference type="SUPFAM" id="SSF47384">
    <property type="entry name" value="Homodimeric domain of signal transducing histidine kinase"/>
    <property type="match status" value="1"/>
</dbReference>
<dbReference type="SUPFAM" id="SSF47226">
    <property type="entry name" value="Histidine-containing phosphotransfer domain, HPT domain"/>
    <property type="match status" value="1"/>
</dbReference>
<evidence type="ECO:0000259" key="15">
    <source>
        <dbReference type="PROSITE" id="PS50109"/>
    </source>
</evidence>
<dbReference type="PRINTS" id="PR00344">
    <property type="entry name" value="BCTRLSENSOR"/>
</dbReference>
<dbReference type="Pfam" id="PF00072">
    <property type="entry name" value="Response_reg"/>
    <property type="match status" value="1"/>
</dbReference>
<dbReference type="GO" id="GO:0005524">
    <property type="term" value="F:ATP binding"/>
    <property type="evidence" value="ECO:0007669"/>
    <property type="project" value="UniProtKB-KW"/>
</dbReference>
<evidence type="ECO:0000256" key="3">
    <source>
        <dbReference type="ARBA" id="ARBA00012438"/>
    </source>
</evidence>
<dbReference type="EC" id="2.7.13.3" evidence="3"/>
<reference evidence="18" key="1">
    <citation type="submission" date="2018-06" db="EMBL/GenBank/DDBJ databases">
        <authorList>
            <person name="Zhirakovskaya E."/>
        </authorList>
    </citation>
    <scope>NUCLEOTIDE SEQUENCE</scope>
</reference>
<comment type="subcellular location">
    <subcellularLocation>
        <location evidence="2">Cell membrane</location>
        <topology evidence="2">Multi-pass membrane protein</topology>
    </subcellularLocation>
</comment>
<dbReference type="SMART" id="SM00448">
    <property type="entry name" value="REC"/>
    <property type="match status" value="1"/>
</dbReference>
<evidence type="ECO:0000256" key="14">
    <source>
        <dbReference type="SAM" id="Phobius"/>
    </source>
</evidence>
<dbReference type="PROSITE" id="PS50110">
    <property type="entry name" value="RESPONSE_REGULATORY"/>
    <property type="match status" value="1"/>
</dbReference>
<evidence type="ECO:0000259" key="17">
    <source>
        <dbReference type="PROSITE" id="PS50894"/>
    </source>
</evidence>
<dbReference type="Pfam" id="PF02518">
    <property type="entry name" value="HATPase_c"/>
    <property type="match status" value="1"/>
</dbReference>
<dbReference type="CDD" id="cd16922">
    <property type="entry name" value="HATPase_EvgS-ArcB-TorS-like"/>
    <property type="match status" value="1"/>
</dbReference>
<dbReference type="SUPFAM" id="SSF52172">
    <property type="entry name" value="CheY-like"/>
    <property type="match status" value="1"/>
</dbReference>
<dbReference type="EMBL" id="UOFF01000458">
    <property type="protein sequence ID" value="VAW57789.1"/>
    <property type="molecule type" value="Genomic_DNA"/>
</dbReference>
<dbReference type="Gene3D" id="1.10.287.130">
    <property type="match status" value="1"/>
</dbReference>
<evidence type="ECO:0000256" key="12">
    <source>
        <dbReference type="ARBA" id="ARBA00023012"/>
    </source>
</evidence>
<dbReference type="GO" id="GO:0000155">
    <property type="term" value="F:phosphorelay sensor kinase activity"/>
    <property type="evidence" value="ECO:0007669"/>
    <property type="project" value="InterPro"/>
</dbReference>
<dbReference type="Gene3D" id="3.40.50.2300">
    <property type="match status" value="1"/>
</dbReference>
<evidence type="ECO:0000256" key="8">
    <source>
        <dbReference type="ARBA" id="ARBA00022741"/>
    </source>
</evidence>
<evidence type="ECO:0000256" key="1">
    <source>
        <dbReference type="ARBA" id="ARBA00000085"/>
    </source>
</evidence>
<name>A0A3B0X8J4_9ZZZZ</name>
<keyword evidence="12" id="KW-0902">Two-component regulatory system</keyword>
<organism evidence="18">
    <name type="scientific">hydrothermal vent metagenome</name>
    <dbReference type="NCBI Taxonomy" id="652676"/>
    <lineage>
        <taxon>unclassified sequences</taxon>
        <taxon>metagenomes</taxon>
        <taxon>ecological metagenomes</taxon>
    </lineage>
</organism>
<dbReference type="Gene3D" id="3.30.565.10">
    <property type="entry name" value="Histidine kinase-like ATPase, C-terminal domain"/>
    <property type="match status" value="1"/>
</dbReference>
<evidence type="ECO:0000259" key="16">
    <source>
        <dbReference type="PROSITE" id="PS50110"/>
    </source>
</evidence>
<dbReference type="Pfam" id="PF01627">
    <property type="entry name" value="Hpt"/>
    <property type="match status" value="1"/>
</dbReference>
<dbReference type="InterPro" id="IPR004358">
    <property type="entry name" value="Sig_transdc_His_kin-like_C"/>
</dbReference>
<feature type="transmembrane region" description="Helical" evidence="14">
    <location>
        <begin position="186"/>
        <end position="208"/>
    </location>
</feature>
<dbReference type="InterPro" id="IPR036890">
    <property type="entry name" value="HATPase_C_sf"/>
</dbReference>
<evidence type="ECO:0000256" key="10">
    <source>
        <dbReference type="ARBA" id="ARBA00022840"/>
    </source>
</evidence>
<dbReference type="FunFam" id="3.30.565.10:FF:000010">
    <property type="entry name" value="Sensor histidine kinase RcsC"/>
    <property type="match status" value="1"/>
</dbReference>
<dbReference type="Gene3D" id="1.20.120.160">
    <property type="entry name" value="HPT domain"/>
    <property type="match status" value="1"/>
</dbReference>
<dbReference type="InterPro" id="IPR003594">
    <property type="entry name" value="HATPase_dom"/>
</dbReference>
<protein>
    <recommendedName>
        <fullName evidence="3">histidine kinase</fullName>
        <ecNumber evidence="3">2.7.13.3</ecNumber>
    </recommendedName>
</protein>
<dbReference type="InterPro" id="IPR036641">
    <property type="entry name" value="HPT_dom_sf"/>
</dbReference>
<proteinExistence type="predicted"/>
<feature type="transmembrane region" description="Helical" evidence="14">
    <location>
        <begin position="12"/>
        <end position="33"/>
    </location>
</feature>
<dbReference type="GO" id="GO:0005886">
    <property type="term" value="C:plasma membrane"/>
    <property type="evidence" value="ECO:0007669"/>
    <property type="project" value="UniProtKB-SubCell"/>
</dbReference>
<dbReference type="InterPro" id="IPR008207">
    <property type="entry name" value="Sig_transdc_His_kin_Hpt_dom"/>
</dbReference>
<evidence type="ECO:0000313" key="18">
    <source>
        <dbReference type="EMBL" id="VAW57789.1"/>
    </source>
</evidence>
<dbReference type="PANTHER" id="PTHR45339:SF1">
    <property type="entry name" value="HYBRID SIGNAL TRANSDUCTION HISTIDINE KINASE J"/>
    <property type="match status" value="1"/>
</dbReference>
<evidence type="ECO:0000256" key="7">
    <source>
        <dbReference type="ARBA" id="ARBA00022692"/>
    </source>
</evidence>
<dbReference type="SUPFAM" id="SSF55874">
    <property type="entry name" value="ATPase domain of HSP90 chaperone/DNA topoisomerase II/histidine kinase"/>
    <property type="match status" value="1"/>
</dbReference>
<keyword evidence="13 14" id="KW-0472">Membrane</keyword>
<evidence type="ECO:0000256" key="5">
    <source>
        <dbReference type="ARBA" id="ARBA00022553"/>
    </source>
</evidence>
<dbReference type="InterPro" id="IPR005467">
    <property type="entry name" value="His_kinase_dom"/>
</dbReference>
<gene>
    <name evidence="18" type="ORF">MNBD_GAMMA07-2783</name>
</gene>
<keyword evidence="6" id="KW-0808">Transferase</keyword>
<dbReference type="InterPro" id="IPR003661">
    <property type="entry name" value="HisK_dim/P_dom"/>
</dbReference>
<evidence type="ECO:0000256" key="13">
    <source>
        <dbReference type="ARBA" id="ARBA00023136"/>
    </source>
</evidence>
<feature type="domain" description="Response regulatory" evidence="16">
    <location>
        <begin position="489"/>
        <end position="603"/>
    </location>
</feature>
<evidence type="ECO:0000256" key="2">
    <source>
        <dbReference type="ARBA" id="ARBA00004651"/>
    </source>
</evidence>
<feature type="domain" description="Histidine kinase" evidence="15">
    <location>
        <begin position="238"/>
        <end position="457"/>
    </location>
</feature>
<sequence>MGQNNSNIVISSGFTAILLLLVVLMSISIYTIIENNKSISDILEKQKDSEDIFNMRDAANHRALYLYYMASLKDPFEQDDIFLLFNDEAVNFINSITRLRQGTKNAEVFEDVEKIGQLANIGSKVQNEAIELIRNNKIEAAQILIRNKVTLAQDKVMTGLTTLYNKQQARLNLEISKIHTKNKATFLMISVVGGFAILLGLLIALYVYRHNHKTLLNIQQQRSIAEQANKSKSHFLANMSHEIRTPLTAIIGFSESMLDANRNPIEHHKTVKTIVRNGKHLLQLINDILDVSKIEAGQLQIERIDTDPLAVLNEVESIVGAQAREKGLHFNVNVQFPIPETFKSDPVRLKQILINLCCNAIKFTETGSVTINTNYRPQENIFSFTVIDTGIGMTEKAITKIFSAFTQADASTTRKFGGSGLGLTISRQLAKKMNGKIKCISKPNQGSQFFLELHMETNISTHLIYEHNYNEKDMVQSFNPNQTPKLSCNILLAEDSPDNQKLISMYVNRTGANITIVENGKQAIEKTLIIDFDLILMDMQMPVMDGITAVTYLRETGYDKPIIMLSANTLKSDLDHAAKIGVDEYIVKPINLNYFYQVLINYAPTQKKALEYQSNLEPPEIADGMQKLIQKFILSLPEKIKLLNTAYRSLDWGNLTTISHNLKGTGGSFGFHEITNIAEKINRLSQQKIESDLKKYVNELNNEIEKILLKHAA</sequence>
<feature type="domain" description="HPt" evidence="17">
    <location>
        <begin position="621"/>
        <end position="713"/>
    </location>
</feature>